<dbReference type="InterPro" id="IPR050261">
    <property type="entry name" value="FrsA_esterase"/>
</dbReference>
<evidence type="ECO:0000313" key="2">
    <source>
        <dbReference type="Proteomes" id="UP000076234"/>
    </source>
</evidence>
<dbReference type="PANTHER" id="PTHR22946">
    <property type="entry name" value="DIENELACTONE HYDROLASE DOMAIN-CONTAINING PROTEIN-RELATED"/>
    <property type="match status" value="1"/>
</dbReference>
<protein>
    <submittedName>
        <fullName evidence="1">Hydrolase</fullName>
    </submittedName>
</protein>
<dbReference type="Proteomes" id="UP000076234">
    <property type="component" value="Chromosome"/>
</dbReference>
<dbReference type="EMBL" id="CP013342">
    <property type="protein sequence ID" value="AMU94410.1"/>
    <property type="molecule type" value="Genomic_DNA"/>
</dbReference>
<keyword evidence="1" id="KW-0378">Hydrolase</keyword>
<evidence type="ECO:0000313" key="1">
    <source>
        <dbReference type="EMBL" id="AMU94410.1"/>
    </source>
</evidence>
<name>A0A142VX72_9SPHN</name>
<dbReference type="Gene3D" id="3.40.50.1820">
    <property type="entry name" value="alpha/beta hydrolase"/>
    <property type="match status" value="1"/>
</dbReference>
<dbReference type="KEGG" id="ster:AOA14_07290"/>
<proteinExistence type="predicted"/>
<accession>A0A142VX72</accession>
<dbReference type="SUPFAM" id="SSF53474">
    <property type="entry name" value="alpha/beta-Hydrolases"/>
    <property type="match status" value="1"/>
</dbReference>
<organism evidence="1 2">
    <name type="scientific">Sphingopyxis terrae subsp. terrae NBRC 15098</name>
    <dbReference type="NCBI Taxonomy" id="1219058"/>
    <lineage>
        <taxon>Bacteria</taxon>
        <taxon>Pseudomonadati</taxon>
        <taxon>Pseudomonadota</taxon>
        <taxon>Alphaproteobacteria</taxon>
        <taxon>Sphingomonadales</taxon>
        <taxon>Sphingomonadaceae</taxon>
        <taxon>Sphingopyxis</taxon>
    </lineage>
</organism>
<dbReference type="STRING" id="1219058.AOA14_07290"/>
<reference evidence="2" key="1">
    <citation type="submission" date="2015-11" db="EMBL/GenBank/DDBJ databases">
        <title>Complete genome sequence of a polyethylene glycol-degrading strain Sphingopyxis terrae strain 203-1 (NBRC 15098).</title>
        <authorList>
            <person name="Yoshiyuki O."/>
            <person name="Shouta N."/>
            <person name="Nagata Y."/>
            <person name="Numata M."/>
            <person name="Tsuchikane K."/>
            <person name="Hosoyama A."/>
            <person name="Yamazoe A."/>
            <person name="Tsuda M."/>
            <person name="Fujita N."/>
            <person name="Kawai F."/>
        </authorList>
    </citation>
    <scope>NUCLEOTIDE SEQUENCE [LARGE SCALE GENOMIC DNA]</scope>
    <source>
        <strain evidence="2">203-1</strain>
    </source>
</reference>
<dbReference type="RefSeq" id="WP_062901301.1">
    <property type="nucleotide sequence ID" value="NZ_CP013342.1"/>
</dbReference>
<dbReference type="AlphaFoldDB" id="A0A142VX72"/>
<dbReference type="GO" id="GO:0016787">
    <property type="term" value="F:hydrolase activity"/>
    <property type="evidence" value="ECO:0007669"/>
    <property type="project" value="UniProtKB-KW"/>
</dbReference>
<gene>
    <name evidence="1" type="ORF">AOA14_07290</name>
</gene>
<sequence length="219" mass="23061">MSARQIIADRGELTIGSLGLGAILDVPPGARGIVLFAHGSGSGRYSPRNNHVAGKLRDAGFATLLLDLLIPGEERDRRNVFDIGLLAGRLRMACDWCEDYPATAMLRPAYFGASTGAGAALRAAANDPRIAAIVSRGGRPDLAGTSALEHVMAPTLLIVGGRDDRVIDLNREALSHMRCPRELAIVPGAGHLFEEPGTLDLVVALAVSWLGRFLPGVPA</sequence>
<dbReference type="InterPro" id="IPR029058">
    <property type="entry name" value="AB_hydrolase_fold"/>
</dbReference>
<reference evidence="1 2" key="2">
    <citation type="journal article" date="2016" name="Genome Announc.">
        <title>Complete Genome Sequence of Sphingopyxis terrae Strain 203-1 (NBRC 111660), a Polyethylene Glycol Degrader.</title>
        <authorList>
            <person name="Ohtsubo Y."/>
            <person name="Nonoyama S."/>
            <person name="Nagata Y."/>
            <person name="Numata M."/>
            <person name="Tsuchikane K."/>
            <person name="Hosoyama A."/>
            <person name="Yamazoe A."/>
            <person name="Tsuda M."/>
            <person name="Fujita N."/>
            <person name="Kawai F."/>
        </authorList>
    </citation>
    <scope>NUCLEOTIDE SEQUENCE [LARGE SCALE GENOMIC DNA]</scope>
    <source>
        <strain evidence="1 2">203-1</strain>
    </source>
</reference>